<reference evidence="2" key="1">
    <citation type="journal article" date="2021" name="Genome Biol. Evol.">
        <title>A High-Quality Reference Genome for a Parasitic Bivalve with Doubly Uniparental Inheritance (Bivalvia: Unionida).</title>
        <authorList>
            <person name="Smith C.H."/>
        </authorList>
    </citation>
    <scope>NUCLEOTIDE SEQUENCE</scope>
    <source>
        <strain evidence="2">CHS0354</strain>
    </source>
</reference>
<dbReference type="EMBL" id="JAEAOA010000646">
    <property type="protein sequence ID" value="KAK3608484.1"/>
    <property type="molecule type" value="Genomic_DNA"/>
</dbReference>
<feature type="coiled-coil region" evidence="1">
    <location>
        <begin position="60"/>
        <end position="87"/>
    </location>
</feature>
<keyword evidence="1" id="KW-0175">Coiled coil</keyword>
<reference evidence="2" key="2">
    <citation type="journal article" date="2021" name="Genome Biol. Evol.">
        <title>Developing a high-quality reference genome for a parasitic bivalve with doubly uniparental inheritance (Bivalvia: Unionida).</title>
        <authorList>
            <person name="Smith C.H."/>
        </authorList>
    </citation>
    <scope>NUCLEOTIDE SEQUENCE</scope>
    <source>
        <strain evidence="2">CHS0354</strain>
        <tissue evidence="2">Mantle</tissue>
    </source>
</reference>
<evidence type="ECO:0000256" key="1">
    <source>
        <dbReference type="SAM" id="Coils"/>
    </source>
</evidence>
<gene>
    <name evidence="2" type="ORF">CHS0354_010331</name>
</gene>
<sequence length="136" mass="16220">MNCRSGVVVDVNSVTISLVTLHDANISCLLLRKMGSHSWQEVENTQLLRPEDLAQERQWEEQANLRRNELLQQKRQFEEKRKINQNKFAEIIRRWRNLENRRIRKSEEYMERMMTSLSLNGERTLVTPHASEENIT</sequence>
<proteinExistence type="predicted"/>
<comment type="caution">
    <text evidence="2">The sequence shown here is derived from an EMBL/GenBank/DDBJ whole genome shotgun (WGS) entry which is preliminary data.</text>
</comment>
<dbReference type="Proteomes" id="UP001195483">
    <property type="component" value="Unassembled WGS sequence"/>
</dbReference>
<accession>A0AAE0TDT4</accession>
<evidence type="ECO:0000313" key="2">
    <source>
        <dbReference type="EMBL" id="KAK3608484.1"/>
    </source>
</evidence>
<protein>
    <submittedName>
        <fullName evidence="2">Uncharacterized protein</fullName>
    </submittedName>
</protein>
<name>A0AAE0TDT4_9BIVA</name>
<organism evidence="2 3">
    <name type="scientific">Potamilus streckersoni</name>
    <dbReference type="NCBI Taxonomy" id="2493646"/>
    <lineage>
        <taxon>Eukaryota</taxon>
        <taxon>Metazoa</taxon>
        <taxon>Spiralia</taxon>
        <taxon>Lophotrochozoa</taxon>
        <taxon>Mollusca</taxon>
        <taxon>Bivalvia</taxon>
        <taxon>Autobranchia</taxon>
        <taxon>Heteroconchia</taxon>
        <taxon>Palaeoheterodonta</taxon>
        <taxon>Unionida</taxon>
        <taxon>Unionoidea</taxon>
        <taxon>Unionidae</taxon>
        <taxon>Ambleminae</taxon>
        <taxon>Lampsilini</taxon>
        <taxon>Potamilus</taxon>
    </lineage>
</organism>
<keyword evidence="3" id="KW-1185">Reference proteome</keyword>
<dbReference type="AlphaFoldDB" id="A0AAE0TDT4"/>
<reference evidence="2" key="3">
    <citation type="submission" date="2023-05" db="EMBL/GenBank/DDBJ databases">
        <authorList>
            <person name="Smith C.H."/>
        </authorList>
    </citation>
    <scope>NUCLEOTIDE SEQUENCE</scope>
    <source>
        <strain evidence="2">CHS0354</strain>
        <tissue evidence="2">Mantle</tissue>
    </source>
</reference>
<evidence type="ECO:0000313" key="3">
    <source>
        <dbReference type="Proteomes" id="UP001195483"/>
    </source>
</evidence>